<protein>
    <submittedName>
        <fullName evidence="1">Uncharacterized protein</fullName>
    </submittedName>
</protein>
<sequence length="97" mass="10948">MHNTRIVVRLNVITPISTANGVVVDSVVRGHRAGIKQGKQMYHVYSIQTGEYLGLKSEDDVSEVKPSSYEEFLTPRTLTSTEVEQIKSSFEWYEANT</sequence>
<keyword evidence="2" id="KW-1185">Reference proteome</keyword>
<dbReference type="Proteomes" id="UP000316733">
    <property type="component" value="Segment"/>
</dbReference>
<proteinExistence type="predicted"/>
<dbReference type="EMBL" id="MK797984">
    <property type="protein sequence ID" value="QCG75948.1"/>
    <property type="molecule type" value="Genomic_DNA"/>
</dbReference>
<name>A0A4Y5JT80_9CAUD</name>
<reference evidence="2" key="1">
    <citation type="journal article" date="2020" name="bioRxiv">
        <title>Integrative omics analysis of Pseudomonas aeruginosa virus PA5oct highlights the molecular complexity of jumbo phages.</title>
        <authorList>
            <person name="Lood C."/>
            <person name="Danis-Wlodarczyk K."/>
            <person name="Blasdel B.G."/>
            <person name="Jang H.B."/>
            <person name="Vandenheuvel D."/>
            <person name="Briers Y."/>
            <person name="Noben J.-P."/>
            <person name="van Noort V."/>
            <person name="Drulis-Kawa Z."/>
            <person name="Lavigne R."/>
        </authorList>
    </citation>
    <scope>NUCLEOTIDE SEQUENCE [LARGE SCALE GENOMIC DNA]</scope>
</reference>
<evidence type="ECO:0000313" key="2">
    <source>
        <dbReference type="Proteomes" id="UP000316733"/>
    </source>
</evidence>
<gene>
    <name evidence="1" type="ORF">EST35_0065</name>
</gene>
<evidence type="ECO:0000313" key="1">
    <source>
        <dbReference type="EMBL" id="QCG75948.1"/>
    </source>
</evidence>
<organism evidence="1 2">
    <name type="scientific">Pseudomonas phage vB_PaeM_PA5oct</name>
    <dbReference type="NCBI Taxonomy" id="2163605"/>
    <lineage>
        <taxon>Viruses</taxon>
        <taxon>Duplodnaviria</taxon>
        <taxon>Heunggongvirae</taxon>
        <taxon>Uroviricota</taxon>
        <taxon>Caudoviricetes</taxon>
        <taxon>Arenbergviridae</taxon>
        <taxon>Wroclawvirus</taxon>
        <taxon>Wroclawvirus PA5oct</taxon>
    </lineage>
</organism>
<accession>A0A4Y5JT80</accession>